<accession>A0A7G1KHL3</accession>
<gene>
    <name evidence="7" type="ORF">NWFMUON74_24170</name>
</gene>
<dbReference type="Proteomes" id="UP000516173">
    <property type="component" value="Chromosome"/>
</dbReference>
<dbReference type="InterPro" id="IPR016167">
    <property type="entry name" value="FAD-bd_PCMH_sub1"/>
</dbReference>
<reference evidence="7 8" key="1">
    <citation type="submission" date="2020-08" db="EMBL/GenBank/DDBJ databases">
        <title>Genome Sequencing of Nocardia wallacei strain FMUON74 and assembly.</title>
        <authorList>
            <person name="Toyokawa M."/>
            <person name="Uesaka K."/>
        </authorList>
    </citation>
    <scope>NUCLEOTIDE SEQUENCE [LARGE SCALE GENOMIC DNA]</scope>
    <source>
        <strain evidence="7 8">FMUON74</strain>
    </source>
</reference>
<evidence type="ECO:0000256" key="1">
    <source>
        <dbReference type="ARBA" id="ARBA00001974"/>
    </source>
</evidence>
<comment type="similarity">
    <text evidence="2">Belongs to the oxygen-dependent FAD-linked oxidoreductase family.</text>
</comment>
<evidence type="ECO:0000256" key="5">
    <source>
        <dbReference type="ARBA" id="ARBA00023002"/>
    </source>
</evidence>
<proteinExistence type="inferred from homology"/>
<dbReference type="InterPro" id="IPR006311">
    <property type="entry name" value="TAT_signal"/>
</dbReference>
<dbReference type="EMBL" id="AP023396">
    <property type="protein sequence ID" value="BCK54645.1"/>
    <property type="molecule type" value="Genomic_DNA"/>
</dbReference>
<dbReference type="Pfam" id="PF01565">
    <property type="entry name" value="FAD_binding_4"/>
    <property type="match status" value="1"/>
</dbReference>
<dbReference type="PANTHER" id="PTHR42973:SF39">
    <property type="entry name" value="FAD-BINDING PCMH-TYPE DOMAIN-CONTAINING PROTEIN"/>
    <property type="match status" value="1"/>
</dbReference>
<dbReference type="InterPro" id="IPR050416">
    <property type="entry name" value="FAD-linked_Oxidoreductase"/>
</dbReference>
<keyword evidence="5" id="KW-0560">Oxidoreductase</keyword>
<evidence type="ECO:0000259" key="6">
    <source>
        <dbReference type="PROSITE" id="PS51387"/>
    </source>
</evidence>
<dbReference type="PROSITE" id="PS51318">
    <property type="entry name" value="TAT"/>
    <property type="match status" value="1"/>
</dbReference>
<dbReference type="GeneID" id="80346977"/>
<dbReference type="GO" id="GO:0016491">
    <property type="term" value="F:oxidoreductase activity"/>
    <property type="evidence" value="ECO:0007669"/>
    <property type="project" value="UniProtKB-KW"/>
</dbReference>
<dbReference type="InterPro" id="IPR016169">
    <property type="entry name" value="FAD-bd_PCMH_sub2"/>
</dbReference>
<keyword evidence="4" id="KW-0274">FAD</keyword>
<dbReference type="SUPFAM" id="SSF56176">
    <property type="entry name" value="FAD-binding/transporter-associated domain-like"/>
    <property type="match status" value="1"/>
</dbReference>
<dbReference type="RefSeq" id="WP_187687878.1">
    <property type="nucleotide sequence ID" value="NZ_AP023396.1"/>
</dbReference>
<evidence type="ECO:0000313" key="7">
    <source>
        <dbReference type="EMBL" id="BCK54645.1"/>
    </source>
</evidence>
<organism evidence="7 8">
    <name type="scientific">Nocardia wallacei</name>
    <dbReference type="NCBI Taxonomy" id="480035"/>
    <lineage>
        <taxon>Bacteria</taxon>
        <taxon>Bacillati</taxon>
        <taxon>Actinomycetota</taxon>
        <taxon>Actinomycetes</taxon>
        <taxon>Mycobacteriales</taxon>
        <taxon>Nocardiaceae</taxon>
        <taxon>Nocardia</taxon>
    </lineage>
</organism>
<dbReference type="Gene3D" id="3.40.462.20">
    <property type="match status" value="1"/>
</dbReference>
<feature type="domain" description="FAD-binding PCMH-type" evidence="6">
    <location>
        <begin position="76"/>
        <end position="244"/>
    </location>
</feature>
<keyword evidence="8" id="KW-1185">Reference proteome</keyword>
<keyword evidence="3" id="KW-0285">Flavoprotein</keyword>
<dbReference type="Gene3D" id="3.30.43.10">
    <property type="entry name" value="Uridine Diphospho-n-acetylenolpyruvylglucosamine Reductase, domain 2"/>
    <property type="match status" value="1"/>
</dbReference>
<dbReference type="InterPro" id="IPR006094">
    <property type="entry name" value="Oxid_FAD_bind_N"/>
</dbReference>
<evidence type="ECO:0000256" key="2">
    <source>
        <dbReference type="ARBA" id="ARBA00005466"/>
    </source>
</evidence>
<dbReference type="KEGG" id="nwl:NWFMUON74_24170"/>
<sequence length="477" mass="49915">MTESEPIATQANRSREVARRTLLAAGSAAVVAACANLGARAPASGNGNLRAAVRGRVSLPGDAEFDRARAPWNLAVEQPVDAVVELADAADAAALVRYARGTGRRLAIQPNGHGASGDTAGAILVRTNRLDEIRVDPARRSARVGAGVAWGRLQEVAGTHGLTGMVGSSPAVGVTGYVLGGGLSWFSREYGWAADSVTAFEVVDAEGRAQRVTPGHEPDLYWALRGGGGDYALVTAVELDLRPAPALYGGGLRWPAERAPQVLAAFREITATAPPELTVWCSLTQIPSRPAQVGIDLLYLGDADRARALLVPLERVTGLASDTRRALTLVDLGTLSAEPTGPTAARSRTELLTHLEPAVLDGLSTAPIAPLITIQIRHLGGALAQATTTAAGTLTEPYQITFVAPRPTPQTAASIESSIRAHLDLLGETRSNRTPFTFLAPGQTAADAIASDTLSRLRTIKLRLDPEGTFRSNYPVG</sequence>
<comment type="cofactor">
    <cofactor evidence="1">
        <name>FAD</name>
        <dbReference type="ChEBI" id="CHEBI:57692"/>
    </cofactor>
</comment>
<evidence type="ECO:0000256" key="4">
    <source>
        <dbReference type="ARBA" id="ARBA00022827"/>
    </source>
</evidence>
<dbReference type="AlphaFoldDB" id="A0A7G1KHL3"/>
<protein>
    <submittedName>
        <fullName evidence="7">Oxidoreductase</fullName>
    </submittedName>
</protein>
<dbReference type="InterPro" id="IPR016166">
    <property type="entry name" value="FAD-bd_PCMH"/>
</dbReference>
<dbReference type="Gene3D" id="3.30.465.10">
    <property type="match status" value="1"/>
</dbReference>
<evidence type="ECO:0000313" key="8">
    <source>
        <dbReference type="Proteomes" id="UP000516173"/>
    </source>
</evidence>
<evidence type="ECO:0000256" key="3">
    <source>
        <dbReference type="ARBA" id="ARBA00022630"/>
    </source>
</evidence>
<dbReference type="GO" id="GO:0071949">
    <property type="term" value="F:FAD binding"/>
    <property type="evidence" value="ECO:0007669"/>
    <property type="project" value="InterPro"/>
</dbReference>
<dbReference type="PROSITE" id="PS51387">
    <property type="entry name" value="FAD_PCMH"/>
    <property type="match status" value="1"/>
</dbReference>
<dbReference type="InterPro" id="IPR036318">
    <property type="entry name" value="FAD-bd_PCMH-like_sf"/>
</dbReference>
<dbReference type="PANTHER" id="PTHR42973">
    <property type="entry name" value="BINDING OXIDOREDUCTASE, PUTATIVE (AFU_ORTHOLOGUE AFUA_1G17690)-RELATED"/>
    <property type="match status" value="1"/>
</dbReference>
<name>A0A7G1KHL3_9NOCA</name>